<evidence type="ECO:0000313" key="13">
    <source>
        <dbReference type="Proteomes" id="UP001324427"/>
    </source>
</evidence>
<evidence type="ECO:0000256" key="2">
    <source>
        <dbReference type="ARBA" id="ARBA00022574"/>
    </source>
</evidence>
<dbReference type="EMBL" id="JAVFHQ010000035">
    <property type="protein sequence ID" value="KAK4543119.1"/>
    <property type="molecule type" value="Genomic_DNA"/>
</dbReference>
<evidence type="ECO:0000256" key="7">
    <source>
        <dbReference type="ARBA" id="ARBA00022927"/>
    </source>
</evidence>
<accession>A0AAV9JDB2</accession>
<keyword evidence="2 10" id="KW-0853">WD repeat</keyword>
<organism evidence="12 13">
    <name type="scientific">Oleoguttula mirabilis</name>
    <dbReference type="NCBI Taxonomy" id="1507867"/>
    <lineage>
        <taxon>Eukaryota</taxon>
        <taxon>Fungi</taxon>
        <taxon>Dikarya</taxon>
        <taxon>Ascomycota</taxon>
        <taxon>Pezizomycotina</taxon>
        <taxon>Dothideomycetes</taxon>
        <taxon>Dothideomycetidae</taxon>
        <taxon>Mycosphaerellales</taxon>
        <taxon>Teratosphaeriaceae</taxon>
        <taxon>Oleoguttula</taxon>
    </lineage>
</organism>
<evidence type="ECO:0000256" key="11">
    <source>
        <dbReference type="SAM" id="MobiDB-lite"/>
    </source>
</evidence>
<dbReference type="GO" id="GO:0006888">
    <property type="term" value="P:endoplasmic reticulum to Golgi vesicle-mediated transport"/>
    <property type="evidence" value="ECO:0007669"/>
    <property type="project" value="UniProtKB-UniRule"/>
</dbReference>
<evidence type="ECO:0000256" key="6">
    <source>
        <dbReference type="ARBA" id="ARBA00022892"/>
    </source>
</evidence>
<feature type="compositionally biased region" description="Basic and acidic residues" evidence="11">
    <location>
        <begin position="124"/>
        <end position="136"/>
    </location>
</feature>
<evidence type="ECO:0000256" key="4">
    <source>
        <dbReference type="ARBA" id="ARBA00022737"/>
    </source>
</evidence>
<name>A0AAV9JDB2_9PEZI</name>
<keyword evidence="6" id="KW-0931">ER-Golgi transport</keyword>
<feature type="region of interest" description="Disordered" evidence="11">
    <location>
        <begin position="250"/>
        <end position="275"/>
    </location>
</feature>
<evidence type="ECO:0000256" key="3">
    <source>
        <dbReference type="ARBA" id="ARBA00022692"/>
    </source>
</evidence>
<evidence type="ECO:0000256" key="10">
    <source>
        <dbReference type="RuleBase" id="RU369019"/>
    </source>
</evidence>
<dbReference type="InterPro" id="IPR015943">
    <property type="entry name" value="WD40/YVTN_repeat-like_dom_sf"/>
</dbReference>
<dbReference type="GO" id="GO:0005789">
    <property type="term" value="C:endoplasmic reticulum membrane"/>
    <property type="evidence" value="ECO:0007669"/>
    <property type="project" value="UniProtKB-SubCell"/>
</dbReference>
<dbReference type="GO" id="GO:0015031">
    <property type="term" value="P:protein transport"/>
    <property type="evidence" value="ECO:0007669"/>
    <property type="project" value="UniProtKB-KW"/>
</dbReference>
<keyword evidence="8 10" id="KW-1133">Transmembrane helix</keyword>
<dbReference type="Gene3D" id="2.130.10.10">
    <property type="entry name" value="YVTN repeat-like/Quinoprotein amine dehydrogenase"/>
    <property type="match status" value="1"/>
</dbReference>
<keyword evidence="9 10" id="KW-0472">Membrane</keyword>
<sequence>MVLQPTSKVSFAKTSLPYPLFAADFDPYNRGYLVVGGGGGISKTGVQNQISVLDVSNRSTITTIAEIQLSRDEDSVQSLGSLATKDGLITLAGINSSQADQNAGKNEHLRSFDIKYPPRKKQRTEKSDGVDEKGEIKPIGQRSLFKPSPVAKQETYQRVLRLSPAQKRESGSKRIGAVASSMAKDNEVVVFNATSATPAESDIITRINLPEGAEAADLDILEPEKSEFSVAYCTDSDVYEQTFRYDFSSKKAEKTPKGPRRIYQMPVPDASENTKSRPTFRCLRFLNTENLITLVNKPNKGGAELRIFHLYPTGPASLALQKSLPRRIRQAVGMDVCALDADKSGNQQVVVAVAGRDISIEVYVTNYQRRTATFSPFKHYITLKDVHEHQITKICLSPFHSPIRAADPEPPATGPNGELVPSKALESPSHPGPQYIRMASVTYGNTVVVDTFPLSPLDPKDKQSRYVLSHPSDETMTTVAYIVVISGIVLVAAFLIQSFIVGFSDDKAMSPFNLLPEGVRNFLDQPAAAAGGFGRGVELRVHSVVEDSLPTNIPGVGRLREFLSQHDPASSNKALVVRDAGDSTSLSIDVHPDQEAYIREDTEAKYWDQMNEQQQTAWKEKLIRAGEWVEGQGEKVLFGVLFSEYAGVVGNVAAQAMGG</sequence>
<reference evidence="12 13" key="1">
    <citation type="submission" date="2021-11" db="EMBL/GenBank/DDBJ databases">
        <title>Black yeast isolated from Biological Soil Crust.</title>
        <authorList>
            <person name="Kurbessoian T."/>
        </authorList>
    </citation>
    <scope>NUCLEOTIDE SEQUENCE [LARGE SCALE GENOMIC DNA]</scope>
    <source>
        <strain evidence="12 13">CCFEE 5522</strain>
    </source>
</reference>
<evidence type="ECO:0000256" key="8">
    <source>
        <dbReference type="ARBA" id="ARBA00022989"/>
    </source>
</evidence>
<dbReference type="PANTHER" id="PTHR23284">
    <property type="entry name" value="PROLACTIN REGULATORY ELEMENT BINDING PROTEIN"/>
    <property type="match status" value="1"/>
</dbReference>
<comment type="caution">
    <text evidence="12">The sequence shown here is derived from an EMBL/GenBank/DDBJ whole genome shotgun (WGS) entry which is preliminary data.</text>
</comment>
<keyword evidence="13" id="KW-1185">Reference proteome</keyword>
<proteinExistence type="inferred from homology"/>
<dbReference type="GO" id="GO:0005085">
    <property type="term" value="F:guanyl-nucleotide exchange factor activity"/>
    <property type="evidence" value="ECO:0007669"/>
    <property type="project" value="InterPro"/>
</dbReference>
<feature type="transmembrane region" description="Helical" evidence="10">
    <location>
        <begin position="479"/>
        <end position="503"/>
    </location>
</feature>
<dbReference type="Proteomes" id="UP001324427">
    <property type="component" value="Unassembled WGS sequence"/>
</dbReference>
<keyword evidence="1 10" id="KW-0813">Transport</keyword>
<evidence type="ECO:0000256" key="5">
    <source>
        <dbReference type="ARBA" id="ARBA00022824"/>
    </source>
</evidence>
<dbReference type="GO" id="GO:0003400">
    <property type="term" value="P:regulation of COPII vesicle coating"/>
    <property type="evidence" value="ECO:0007669"/>
    <property type="project" value="UniProtKB-UniRule"/>
</dbReference>
<evidence type="ECO:0000256" key="9">
    <source>
        <dbReference type="ARBA" id="ARBA00023136"/>
    </source>
</evidence>
<evidence type="ECO:0000256" key="1">
    <source>
        <dbReference type="ARBA" id="ARBA00022448"/>
    </source>
</evidence>
<keyword evidence="4 10" id="KW-0677">Repeat</keyword>
<dbReference type="PANTHER" id="PTHR23284:SF0">
    <property type="entry name" value="PROLACTIN REGULATORY ELEMENT-BINDING PROTEIN"/>
    <property type="match status" value="1"/>
</dbReference>
<dbReference type="GO" id="GO:0000139">
    <property type="term" value="C:Golgi membrane"/>
    <property type="evidence" value="ECO:0007669"/>
    <property type="project" value="UniProtKB-SubCell"/>
</dbReference>
<keyword evidence="7 10" id="KW-0653">Protein transport</keyword>
<gene>
    <name evidence="12" type="ORF">LTR36_005896</name>
</gene>
<comment type="similarity">
    <text evidence="10">Belongs to the WD repeat SEC12 family.</text>
</comment>
<keyword evidence="3 10" id="KW-0812">Transmembrane</keyword>
<comment type="subcellular location">
    <subcellularLocation>
        <location evidence="10">Endoplasmic reticulum membrane</location>
        <topology evidence="10">Single-pass type II membrane protein</topology>
    </subcellularLocation>
    <subcellularLocation>
        <location evidence="10">Golgi apparatus membrane</location>
        <topology evidence="10">Single-pass type II membrane protein</topology>
    </subcellularLocation>
</comment>
<dbReference type="InterPro" id="IPR045260">
    <property type="entry name" value="Sec12-like"/>
</dbReference>
<protein>
    <recommendedName>
        <fullName evidence="10">Guanine nucleotide-exchange factor SEC12</fullName>
    </recommendedName>
</protein>
<keyword evidence="5 10" id="KW-0256">Endoplasmic reticulum</keyword>
<comment type="function">
    <text evidence="10">Guanine nucleotide-exchange factor (GEF) required for the formation or budding of transport vesicles from the ER.</text>
</comment>
<dbReference type="AlphaFoldDB" id="A0AAV9JDB2"/>
<feature type="region of interest" description="Disordered" evidence="11">
    <location>
        <begin position="99"/>
        <end position="148"/>
    </location>
</feature>
<evidence type="ECO:0000313" key="12">
    <source>
        <dbReference type="EMBL" id="KAK4543119.1"/>
    </source>
</evidence>